<evidence type="ECO:0000313" key="1">
    <source>
        <dbReference type="EMBL" id="VDO00316.1"/>
    </source>
</evidence>
<dbReference type="AlphaFoldDB" id="A0A0R3TBL9"/>
<evidence type="ECO:0000313" key="3">
    <source>
        <dbReference type="WBParaSite" id="HNAJ_0000445801-mRNA-1"/>
    </source>
</evidence>
<dbReference type="EMBL" id="UZAE01003149">
    <property type="protein sequence ID" value="VDO00316.1"/>
    <property type="molecule type" value="Genomic_DNA"/>
</dbReference>
<gene>
    <name evidence="1" type="ORF">HNAJ_LOCUS4456</name>
</gene>
<dbReference type="Proteomes" id="UP000278807">
    <property type="component" value="Unassembled WGS sequence"/>
</dbReference>
<dbReference type="WBParaSite" id="HNAJ_0000445801-mRNA-1">
    <property type="protein sequence ID" value="HNAJ_0000445801-mRNA-1"/>
    <property type="gene ID" value="HNAJ_0000445801"/>
</dbReference>
<organism evidence="3">
    <name type="scientific">Rodentolepis nana</name>
    <name type="common">Dwarf tapeworm</name>
    <name type="synonym">Hymenolepis nana</name>
    <dbReference type="NCBI Taxonomy" id="102285"/>
    <lineage>
        <taxon>Eukaryota</taxon>
        <taxon>Metazoa</taxon>
        <taxon>Spiralia</taxon>
        <taxon>Lophotrochozoa</taxon>
        <taxon>Platyhelminthes</taxon>
        <taxon>Cestoda</taxon>
        <taxon>Eucestoda</taxon>
        <taxon>Cyclophyllidea</taxon>
        <taxon>Hymenolepididae</taxon>
        <taxon>Rodentolepis</taxon>
    </lineage>
</organism>
<reference evidence="1 2" key="2">
    <citation type="submission" date="2018-11" db="EMBL/GenBank/DDBJ databases">
        <authorList>
            <consortium name="Pathogen Informatics"/>
        </authorList>
    </citation>
    <scope>NUCLEOTIDE SEQUENCE [LARGE SCALE GENOMIC DNA]</scope>
</reference>
<accession>A0A0R3TBL9</accession>
<proteinExistence type="predicted"/>
<keyword evidence="2" id="KW-1185">Reference proteome</keyword>
<protein>
    <submittedName>
        <fullName evidence="1 3">Uncharacterized protein</fullName>
    </submittedName>
</protein>
<name>A0A0R3TBL9_RODNA</name>
<sequence length="111" mass="12327">MLHPTARLLQEIKQSPEQMRSLALETIKVQNKCTHWPLRQSMKSNTPPVKRSSLETINVNYPADQCPQVFTDGSYVECQANVGAGVYSELFSVYAAAGHNRSALFLRSSGT</sequence>
<evidence type="ECO:0000313" key="2">
    <source>
        <dbReference type="Proteomes" id="UP000278807"/>
    </source>
</evidence>
<reference evidence="3" key="1">
    <citation type="submission" date="2017-02" db="UniProtKB">
        <authorList>
            <consortium name="WormBaseParasite"/>
        </authorList>
    </citation>
    <scope>IDENTIFICATION</scope>
</reference>